<keyword evidence="3" id="KW-0238">DNA-binding</keyword>
<evidence type="ECO:0000313" key="8">
    <source>
        <dbReference type="Proteomes" id="UP000190744"/>
    </source>
</evidence>
<dbReference type="SMART" id="SM00384">
    <property type="entry name" value="AT_hook"/>
    <property type="match status" value="6"/>
</dbReference>
<dbReference type="CDD" id="cd21133">
    <property type="entry name" value="EVE"/>
    <property type="match status" value="1"/>
</dbReference>
<dbReference type="PRINTS" id="PR00929">
    <property type="entry name" value="ATHOOK"/>
</dbReference>
<organism evidence="7 8">
    <name type="scientific">Penicillium brasilianum</name>
    <dbReference type="NCBI Taxonomy" id="104259"/>
    <lineage>
        <taxon>Eukaryota</taxon>
        <taxon>Fungi</taxon>
        <taxon>Dikarya</taxon>
        <taxon>Ascomycota</taxon>
        <taxon>Pezizomycotina</taxon>
        <taxon>Eurotiomycetes</taxon>
        <taxon>Eurotiomycetidae</taxon>
        <taxon>Eurotiales</taxon>
        <taxon>Aspergillaceae</taxon>
        <taxon>Penicillium</taxon>
    </lineage>
</organism>
<feature type="compositionally biased region" description="Basic and acidic residues" evidence="5">
    <location>
        <begin position="111"/>
        <end position="126"/>
    </location>
</feature>
<dbReference type="EMBL" id="LJBN01000174">
    <property type="protein sequence ID" value="OOQ84825.1"/>
    <property type="molecule type" value="Genomic_DNA"/>
</dbReference>
<dbReference type="PRINTS" id="PR00930">
    <property type="entry name" value="HIGHMOBLTYIY"/>
</dbReference>
<dbReference type="InterPro" id="IPR047197">
    <property type="entry name" value="THYN1-like_EVE"/>
</dbReference>
<dbReference type="GO" id="GO:0005634">
    <property type="term" value="C:nucleus"/>
    <property type="evidence" value="ECO:0007669"/>
    <property type="project" value="UniProtKB-SubCell"/>
</dbReference>
<keyword evidence="2" id="KW-0677">Repeat</keyword>
<evidence type="ECO:0000256" key="2">
    <source>
        <dbReference type="ARBA" id="ARBA00022737"/>
    </source>
</evidence>
<dbReference type="PROSITE" id="PS00354">
    <property type="entry name" value="HMGI_Y"/>
    <property type="match status" value="1"/>
</dbReference>
<dbReference type="AlphaFoldDB" id="A0A1S9RHB6"/>
<dbReference type="Gene3D" id="3.10.590.10">
    <property type="entry name" value="ph1033 like domains"/>
    <property type="match status" value="1"/>
</dbReference>
<comment type="caution">
    <text evidence="7">The sequence shown here is derived from an EMBL/GenBank/DDBJ whole genome shotgun (WGS) entry which is preliminary data.</text>
</comment>
<gene>
    <name evidence="7" type="ORF">PEBR_28441</name>
</gene>
<protein>
    <submittedName>
        <fullName evidence="7">Putative AT DNA binding protein (Thy28)</fullName>
    </submittedName>
</protein>
<evidence type="ECO:0000256" key="4">
    <source>
        <dbReference type="ARBA" id="ARBA00023242"/>
    </source>
</evidence>
<evidence type="ECO:0000313" key="7">
    <source>
        <dbReference type="EMBL" id="OOQ84825.1"/>
    </source>
</evidence>
<dbReference type="GO" id="GO:0006355">
    <property type="term" value="P:regulation of DNA-templated transcription"/>
    <property type="evidence" value="ECO:0007669"/>
    <property type="project" value="InterPro"/>
</dbReference>
<feature type="compositionally biased region" description="Low complexity" evidence="5">
    <location>
        <begin position="210"/>
        <end position="221"/>
    </location>
</feature>
<dbReference type="SUPFAM" id="SSF88697">
    <property type="entry name" value="PUA domain-like"/>
    <property type="match status" value="1"/>
</dbReference>
<evidence type="ECO:0000256" key="1">
    <source>
        <dbReference type="ARBA" id="ARBA00004123"/>
    </source>
</evidence>
<sequence length="468" mass="51019">MTTAIKLVSRGEFKDPPSRRARAQQAIGVSFPRTLHALCLFTIFQAAPVASHHMPPKRKSEGTTIADDSANTPSKRVRSTASKTMASDKAVSSIDDNPQTGEKRKRGRPRKTAEESTPKTSDEPKRGRGRPRKVLSEADLAAATAAAASPALKRGRGRPRKEPGTTTDTPSTTPKKKDGRGRPRKEPGTATATPSTAPTKDGRGRPRKVPASAPTSPAANPNKKDGRGRPRKSLPVNGAASVVEAKNEEPIAEEKPKTFPESTADNAALNDTSRSYWLMKAEPESRMEKGVDVKFSIDDLAAAEEPEPWDGVRNAVARNIMKEMKQGDYAFFYHSNCKIPGVVGVMEIVKEHSVDGSIAHPSLTTRPHDLLTLARFTCVSESAFNPKHPYYDPKSSPDAPKWVVVHVEFRRKFDKQVTLSDLKAHAQPGKGLENLQTLKQSRLSVSSVTPAQWKYILELAGEDTQVYA</sequence>
<feature type="domain" description="EVE" evidence="6">
    <location>
        <begin position="380"/>
        <end position="459"/>
    </location>
</feature>
<dbReference type="GO" id="GO:0003677">
    <property type="term" value="F:DNA binding"/>
    <property type="evidence" value="ECO:0007669"/>
    <property type="project" value="UniProtKB-KW"/>
</dbReference>
<name>A0A1S9RHB6_PENBI</name>
<evidence type="ECO:0000259" key="6">
    <source>
        <dbReference type="Pfam" id="PF01878"/>
    </source>
</evidence>
<dbReference type="Proteomes" id="UP000190744">
    <property type="component" value="Unassembled WGS sequence"/>
</dbReference>
<dbReference type="Pfam" id="PF01878">
    <property type="entry name" value="EVE"/>
    <property type="match status" value="2"/>
</dbReference>
<reference evidence="8" key="1">
    <citation type="submission" date="2015-09" db="EMBL/GenBank/DDBJ databases">
        <authorList>
            <person name="Fill T.P."/>
            <person name="Baretta J.F."/>
            <person name="de Almeida L.G."/>
            <person name="Rocha M."/>
            <person name="de Souza D.H."/>
            <person name="Malavazi I."/>
            <person name="Cerdeira L.T."/>
            <person name="Hong H."/>
            <person name="Samborskyy M."/>
            <person name="de Vasconcelos A.T."/>
            <person name="Leadlay P."/>
            <person name="Rodrigues-Filho E."/>
        </authorList>
    </citation>
    <scope>NUCLEOTIDE SEQUENCE [LARGE SCALE GENOMIC DNA]</scope>
    <source>
        <strain evidence="8">LaBioMMi 136</strain>
    </source>
</reference>
<evidence type="ECO:0000256" key="5">
    <source>
        <dbReference type="SAM" id="MobiDB-lite"/>
    </source>
</evidence>
<dbReference type="InterPro" id="IPR015947">
    <property type="entry name" value="PUA-like_sf"/>
</dbReference>
<dbReference type="InterPro" id="IPR002740">
    <property type="entry name" value="EVE_domain"/>
</dbReference>
<dbReference type="GO" id="GO:0000785">
    <property type="term" value="C:chromatin"/>
    <property type="evidence" value="ECO:0007669"/>
    <property type="project" value="InterPro"/>
</dbReference>
<feature type="domain" description="EVE" evidence="6">
    <location>
        <begin position="276"/>
        <end position="358"/>
    </location>
</feature>
<dbReference type="InterPro" id="IPR000637">
    <property type="entry name" value="HMGI/Y_DNA-bd_CS"/>
</dbReference>
<dbReference type="InterPro" id="IPR017956">
    <property type="entry name" value="AT_hook_DNA-bd_motif"/>
</dbReference>
<accession>A0A1S9RHB6</accession>
<feature type="compositionally biased region" description="Low complexity" evidence="5">
    <location>
        <begin position="164"/>
        <end position="173"/>
    </location>
</feature>
<dbReference type="PANTHER" id="PTHR14087">
    <property type="entry name" value="THYMOCYTE NUCLEAR PROTEIN 1"/>
    <property type="match status" value="1"/>
</dbReference>
<dbReference type="PANTHER" id="PTHR14087:SF7">
    <property type="entry name" value="THYMOCYTE NUCLEAR PROTEIN 1"/>
    <property type="match status" value="1"/>
</dbReference>
<keyword evidence="4" id="KW-0539">Nucleus</keyword>
<dbReference type="InterPro" id="IPR000116">
    <property type="entry name" value="HMGA"/>
</dbReference>
<feature type="compositionally biased region" description="Low complexity" evidence="5">
    <location>
        <begin position="138"/>
        <end position="151"/>
    </location>
</feature>
<comment type="subcellular location">
    <subcellularLocation>
        <location evidence="1">Nucleus</location>
    </subcellularLocation>
</comment>
<feature type="compositionally biased region" description="Low complexity" evidence="5">
    <location>
        <begin position="188"/>
        <end position="199"/>
    </location>
</feature>
<feature type="compositionally biased region" description="Basic and acidic residues" evidence="5">
    <location>
        <begin position="245"/>
        <end position="258"/>
    </location>
</feature>
<feature type="region of interest" description="Disordered" evidence="5">
    <location>
        <begin position="52"/>
        <end position="265"/>
    </location>
</feature>
<proteinExistence type="predicted"/>
<feature type="compositionally biased region" description="Polar residues" evidence="5">
    <location>
        <begin position="69"/>
        <end position="85"/>
    </location>
</feature>
<evidence type="ECO:0000256" key="3">
    <source>
        <dbReference type="ARBA" id="ARBA00023125"/>
    </source>
</evidence>
<dbReference type="InterPro" id="IPR052181">
    <property type="entry name" value="5hmC_binding"/>
</dbReference>